<dbReference type="AlphaFoldDB" id="A0AAJ0B6L5"/>
<evidence type="ECO:0000313" key="4">
    <source>
        <dbReference type="EMBL" id="KAK1752664.1"/>
    </source>
</evidence>
<comment type="caution">
    <text evidence="4">The sequence shown here is derived from an EMBL/GenBank/DDBJ whole genome shotgun (WGS) entry which is preliminary data.</text>
</comment>
<keyword evidence="2" id="KW-0472">Membrane</keyword>
<dbReference type="EMBL" id="MU839839">
    <property type="protein sequence ID" value="KAK1752664.1"/>
    <property type="molecule type" value="Genomic_DNA"/>
</dbReference>
<keyword evidence="1" id="KW-0175">Coiled coil</keyword>
<dbReference type="Proteomes" id="UP001239445">
    <property type="component" value="Unassembled WGS sequence"/>
</dbReference>
<evidence type="ECO:0000256" key="1">
    <source>
        <dbReference type="SAM" id="Coils"/>
    </source>
</evidence>
<dbReference type="PANTHER" id="PTHR33112:SF16">
    <property type="entry name" value="HETEROKARYON INCOMPATIBILITY DOMAIN-CONTAINING PROTEIN"/>
    <property type="match status" value="1"/>
</dbReference>
<organism evidence="4 5">
    <name type="scientific">Echria macrotheca</name>
    <dbReference type="NCBI Taxonomy" id="438768"/>
    <lineage>
        <taxon>Eukaryota</taxon>
        <taxon>Fungi</taxon>
        <taxon>Dikarya</taxon>
        <taxon>Ascomycota</taxon>
        <taxon>Pezizomycotina</taxon>
        <taxon>Sordariomycetes</taxon>
        <taxon>Sordariomycetidae</taxon>
        <taxon>Sordariales</taxon>
        <taxon>Schizotheciaceae</taxon>
        <taxon>Echria</taxon>
    </lineage>
</organism>
<dbReference type="PANTHER" id="PTHR33112">
    <property type="entry name" value="DOMAIN PROTEIN, PUTATIVE-RELATED"/>
    <property type="match status" value="1"/>
</dbReference>
<keyword evidence="2" id="KW-0812">Transmembrane</keyword>
<dbReference type="InterPro" id="IPR010730">
    <property type="entry name" value="HET"/>
</dbReference>
<keyword evidence="5" id="KW-1185">Reference proteome</keyword>
<feature type="domain" description="Heterokaryon incompatibility" evidence="3">
    <location>
        <begin position="237"/>
        <end position="393"/>
    </location>
</feature>
<sequence>MLCAACTEIFSGPRKLAYASIRPWQQTRESFEAALAAGCHLCHLIDEVRQHNHSKKSADFPARINYAFKPLRPQWARHGQGSKWYTYQDPGGDDFTELERYLAGVERDPTSIGLARLLADESDLLRYLSDFWIVLQFYGCEDIVLPMELRRDGDSDDLQLLADTHLEDELSTGHPRTLQLASSWFQRCLRDHPACGPRNSEKEEKWLPTRLLDVGTLESPTVRLVAGATLDASKSPYVALSHRWSPDNRYILRSALVAQYETQIPPSHLSDKLRDAAHVTRALGVRYLWVDCMCIIQDDGGRDFAREAGGMYKVYGMAVCTIAAAGSSHDGDATIFAQRDPRRVRPLVVRNPFCEKGTGSKYTFNIVSQYLSPIYEDCVRGSEWYNRGWVFQERMMSPRLLVFSRTQVLWGCHKLQAAETWPCGKTGKDYIDRFTSVEVEKGRLHALADPQLGIAVSHDSWWEFLGDYMGAELTLSSDRLNAIRGIATMVEDLTGQKYCGGFWVTPDLPGALLWTLGMEGHRVPKGAGYLAPSFSWAAVESRSEIRFHKSVAGESRLARILEGIKLDEGANTGRAVREALRVSGRLLPASILTSSEANAAHGVMTRAAGVKWRSIKRRALEYSKSLRGRIKSLAKKTNAILIRLIRLIVSSLKNCWYGGLMWVFIVLAIPLAIAALVIALALVVAAAGIALGLIPVAAILYGLFELLVVIDRVGYTLWTTQLYPRLFAARIRAEAEERVRARAEHEADMLRRQRVAEERAARVFADLEKGVRFEDPLAGQGTRRGGKADDDEDVLFSFYSDFKLPRSEVIDVFCLPLVRETGKMGAGDVYGGVRGLVLRLVEGTEDQYERMGVFGPSHDGIMQLPPGEEREFLLV</sequence>
<evidence type="ECO:0000313" key="5">
    <source>
        <dbReference type="Proteomes" id="UP001239445"/>
    </source>
</evidence>
<accession>A0AAJ0B6L5</accession>
<evidence type="ECO:0000256" key="2">
    <source>
        <dbReference type="SAM" id="Phobius"/>
    </source>
</evidence>
<protein>
    <submittedName>
        <fullName evidence="4">Heterokaryon incompatibility protein-domain-containing protein</fullName>
    </submittedName>
</protein>
<feature type="transmembrane region" description="Helical" evidence="2">
    <location>
        <begin position="689"/>
        <end position="710"/>
    </location>
</feature>
<proteinExistence type="predicted"/>
<gene>
    <name evidence="4" type="ORF">QBC47DRAFT_389056</name>
</gene>
<keyword evidence="2" id="KW-1133">Transmembrane helix</keyword>
<feature type="transmembrane region" description="Helical" evidence="2">
    <location>
        <begin position="656"/>
        <end position="682"/>
    </location>
</feature>
<evidence type="ECO:0000259" key="3">
    <source>
        <dbReference type="Pfam" id="PF06985"/>
    </source>
</evidence>
<name>A0AAJ0B6L5_9PEZI</name>
<reference evidence="4" key="1">
    <citation type="submission" date="2023-06" db="EMBL/GenBank/DDBJ databases">
        <title>Genome-scale phylogeny and comparative genomics of the fungal order Sordariales.</title>
        <authorList>
            <consortium name="Lawrence Berkeley National Laboratory"/>
            <person name="Hensen N."/>
            <person name="Bonometti L."/>
            <person name="Westerberg I."/>
            <person name="Brannstrom I.O."/>
            <person name="Guillou S."/>
            <person name="Cros-Aarteil S."/>
            <person name="Calhoun S."/>
            <person name="Haridas S."/>
            <person name="Kuo A."/>
            <person name="Mondo S."/>
            <person name="Pangilinan J."/>
            <person name="Riley R."/>
            <person name="Labutti K."/>
            <person name="Andreopoulos B."/>
            <person name="Lipzen A."/>
            <person name="Chen C."/>
            <person name="Yanf M."/>
            <person name="Daum C."/>
            <person name="Ng V."/>
            <person name="Clum A."/>
            <person name="Steindorff A."/>
            <person name="Ohm R."/>
            <person name="Martin F."/>
            <person name="Silar P."/>
            <person name="Natvig D."/>
            <person name="Lalanne C."/>
            <person name="Gautier V."/>
            <person name="Ament-Velasquez S.L."/>
            <person name="Kruys A."/>
            <person name="Hutchinson M.I."/>
            <person name="Powell A.J."/>
            <person name="Barry K."/>
            <person name="Miller A.N."/>
            <person name="Grigoriev I.V."/>
            <person name="Debuchy R."/>
            <person name="Gladieux P."/>
            <person name="Thoren M.H."/>
            <person name="Johannesson H."/>
        </authorList>
    </citation>
    <scope>NUCLEOTIDE SEQUENCE</scope>
    <source>
        <strain evidence="4">PSN4</strain>
    </source>
</reference>
<dbReference type="Pfam" id="PF06985">
    <property type="entry name" value="HET"/>
    <property type="match status" value="1"/>
</dbReference>
<feature type="coiled-coil region" evidence="1">
    <location>
        <begin position="733"/>
        <end position="760"/>
    </location>
</feature>